<evidence type="ECO:0000313" key="3">
    <source>
        <dbReference type="Proteomes" id="UP000287519"/>
    </source>
</evidence>
<dbReference type="AlphaFoldDB" id="A0A402CKP4"/>
<dbReference type="Pfam" id="PF14065">
    <property type="entry name" value="Pvc16_N"/>
    <property type="match status" value="1"/>
</dbReference>
<comment type="caution">
    <text evidence="2">The sequence shown here is derived from an EMBL/GenBank/DDBJ whole genome shotgun (WGS) entry which is preliminary data.</text>
</comment>
<proteinExistence type="predicted"/>
<feature type="domain" description="Pvc16 N-terminal" evidence="1">
    <location>
        <begin position="4"/>
        <end position="159"/>
    </location>
</feature>
<dbReference type="Proteomes" id="UP000287519">
    <property type="component" value="Unassembled WGS sequence"/>
</dbReference>
<evidence type="ECO:0000259" key="1">
    <source>
        <dbReference type="Pfam" id="PF14065"/>
    </source>
</evidence>
<reference evidence="2 3" key="1">
    <citation type="submission" date="2018-11" db="EMBL/GenBank/DDBJ databases">
        <title>Microbial catabolism of amino acid.</title>
        <authorList>
            <person name="Hibi M."/>
            <person name="Ogawa J."/>
        </authorList>
    </citation>
    <scope>NUCLEOTIDE SEQUENCE [LARGE SCALE GENOMIC DNA]</scope>
    <source>
        <strain evidence="2 3">C31-06</strain>
    </source>
</reference>
<dbReference type="InterPro" id="IPR025351">
    <property type="entry name" value="Pvc16_N"/>
</dbReference>
<evidence type="ECO:0000313" key="2">
    <source>
        <dbReference type="EMBL" id="GCE44115.1"/>
    </source>
</evidence>
<name>A0A402CKP4_RHOWR</name>
<protein>
    <recommendedName>
        <fullName evidence="1">Pvc16 N-terminal domain-containing protein</fullName>
    </recommendedName>
</protein>
<gene>
    <name evidence="2" type="ORF">Rhow_008413</name>
</gene>
<dbReference type="EMBL" id="BHYM01000087">
    <property type="protein sequence ID" value="GCE44115.1"/>
    <property type="molecule type" value="Genomic_DNA"/>
</dbReference>
<accession>A0A402CKP4</accession>
<keyword evidence="3" id="KW-1185">Reference proteome</keyword>
<organism evidence="2 3">
    <name type="scientific">Rhodococcus wratislaviensis</name>
    <name type="common">Tsukamurella wratislaviensis</name>
    <dbReference type="NCBI Taxonomy" id="44752"/>
    <lineage>
        <taxon>Bacteria</taxon>
        <taxon>Bacillati</taxon>
        <taxon>Actinomycetota</taxon>
        <taxon>Actinomycetes</taxon>
        <taxon>Mycobacteriales</taxon>
        <taxon>Nocardiaceae</taxon>
        <taxon>Rhodococcus</taxon>
    </lineage>
</organism>
<sequence length="174" mass="19525">MGAEQAIVFSNPTQTALDSANRLSLWLYQVVEDEFVKNQPMIRGSNPDPADARGRYRDDFPPMALNLMYLLTPFAQSGESDHLLLGKSMLALYDNASTLMVDQAASVAEELRITLHRHTLEELTRIWDALKEPYRLSVCYQVKVTRLDSSRQPANARVVELSGDYGPVPESEPV</sequence>